<dbReference type="Gene3D" id="2.40.240.20">
    <property type="entry name" value="Hypothetical PUA domain-like, domain 1"/>
    <property type="match status" value="1"/>
</dbReference>
<evidence type="ECO:0000313" key="1">
    <source>
        <dbReference type="EMBL" id="SEP65374.1"/>
    </source>
</evidence>
<evidence type="ECO:0000313" key="2">
    <source>
        <dbReference type="Proteomes" id="UP000199427"/>
    </source>
</evidence>
<dbReference type="InterPro" id="IPR015947">
    <property type="entry name" value="PUA-like_sf"/>
</dbReference>
<dbReference type="Proteomes" id="UP000199427">
    <property type="component" value="Unassembled WGS sequence"/>
</dbReference>
<reference evidence="1 2" key="1">
    <citation type="submission" date="2016-10" db="EMBL/GenBank/DDBJ databases">
        <authorList>
            <person name="de Groot N.N."/>
        </authorList>
    </citation>
    <scope>NUCLEOTIDE SEQUENCE [LARGE SCALE GENOMIC DNA]</scope>
    <source>
        <strain evidence="1 2">DSM 21633</strain>
    </source>
</reference>
<protein>
    <recommendedName>
        <fullName evidence="3">DUF2584 domain-containing protein</fullName>
    </recommendedName>
</protein>
<evidence type="ECO:0008006" key="3">
    <source>
        <dbReference type="Google" id="ProtNLM"/>
    </source>
</evidence>
<sequence length="82" mass="9612">MPTPLTMEWRIVTNGDEKRIKEDHDIFEITFDGYKLFPIDETVEVVRKPGYDKKGVAKVVKLVFENQQTICHYQLISLRSVN</sequence>
<gene>
    <name evidence="1" type="ORF">SAMN05216362_10221</name>
</gene>
<proteinExistence type="predicted"/>
<dbReference type="SUPFAM" id="SSF88697">
    <property type="entry name" value="PUA domain-like"/>
    <property type="match status" value="1"/>
</dbReference>
<dbReference type="Pfam" id="PF10763">
    <property type="entry name" value="DUF2584"/>
    <property type="match status" value="1"/>
</dbReference>
<organism evidence="1 2">
    <name type="scientific">Piscibacillus halophilus</name>
    <dbReference type="NCBI Taxonomy" id="571933"/>
    <lineage>
        <taxon>Bacteria</taxon>
        <taxon>Bacillati</taxon>
        <taxon>Bacillota</taxon>
        <taxon>Bacilli</taxon>
        <taxon>Bacillales</taxon>
        <taxon>Bacillaceae</taxon>
        <taxon>Piscibacillus</taxon>
    </lineage>
</organism>
<keyword evidence="2" id="KW-1185">Reference proteome</keyword>
<name>A0A1H8ZM48_9BACI</name>
<dbReference type="RefSeq" id="WP_091772213.1">
    <property type="nucleotide sequence ID" value="NZ_FOES01000002.1"/>
</dbReference>
<dbReference type="STRING" id="571933.SAMN05216362_10221"/>
<accession>A0A1H8ZM48</accession>
<dbReference type="EMBL" id="FOES01000002">
    <property type="protein sequence ID" value="SEP65374.1"/>
    <property type="molecule type" value="Genomic_DNA"/>
</dbReference>
<dbReference type="InterPro" id="IPR019699">
    <property type="entry name" value="DUF2584"/>
</dbReference>
<dbReference type="AlphaFoldDB" id="A0A1H8ZM48"/>
<dbReference type="OrthoDB" id="2361576at2"/>